<dbReference type="SUPFAM" id="SSF144232">
    <property type="entry name" value="HIT/MYND zinc finger-like"/>
    <property type="match status" value="1"/>
</dbReference>
<dbReference type="OrthoDB" id="265717at2759"/>
<dbReference type="InterPro" id="IPR002893">
    <property type="entry name" value="Znf_MYND"/>
</dbReference>
<evidence type="ECO:0000259" key="6">
    <source>
        <dbReference type="PROSITE" id="PS50865"/>
    </source>
</evidence>
<dbReference type="Proteomes" id="UP000095284">
    <property type="component" value="Unplaced"/>
</dbReference>
<dbReference type="Gene3D" id="6.10.140.2220">
    <property type="match status" value="1"/>
</dbReference>
<reference evidence="10" key="1">
    <citation type="submission" date="2016-11" db="UniProtKB">
        <authorList>
            <consortium name="WormBaseParasite"/>
        </authorList>
    </citation>
    <scope>IDENTIFICATION</scope>
</reference>
<dbReference type="InterPro" id="IPR046341">
    <property type="entry name" value="SET_dom_sf"/>
</dbReference>
<protein>
    <submittedName>
        <fullName evidence="7">(pine wood nematode) hypothetical protein</fullName>
    </submittedName>
    <submittedName>
        <fullName evidence="10">MYND-type domain-containing protein</fullName>
    </submittedName>
</protein>
<dbReference type="AlphaFoldDB" id="A0A1I7SUI2"/>
<feature type="region of interest" description="Disordered" evidence="5">
    <location>
        <begin position="1"/>
        <end position="48"/>
    </location>
</feature>
<proteinExistence type="predicted"/>
<dbReference type="Proteomes" id="UP000582659">
    <property type="component" value="Unassembled WGS sequence"/>
</dbReference>
<evidence type="ECO:0000256" key="2">
    <source>
        <dbReference type="ARBA" id="ARBA00022771"/>
    </source>
</evidence>
<dbReference type="PROSITE" id="PS50865">
    <property type="entry name" value="ZF_MYND_2"/>
    <property type="match status" value="1"/>
</dbReference>
<accession>A0A1I7SUI2</accession>
<dbReference type="EMBL" id="CAJFCV020000003">
    <property type="protein sequence ID" value="CAG9107100.1"/>
    <property type="molecule type" value="Genomic_DNA"/>
</dbReference>
<dbReference type="GO" id="GO:0008270">
    <property type="term" value="F:zinc ion binding"/>
    <property type="evidence" value="ECO:0007669"/>
    <property type="project" value="UniProtKB-KW"/>
</dbReference>
<dbReference type="Proteomes" id="UP000659654">
    <property type="component" value="Unassembled WGS sequence"/>
</dbReference>
<dbReference type="Gene3D" id="2.170.270.10">
    <property type="entry name" value="SET domain"/>
    <property type="match status" value="1"/>
</dbReference>
<reference evidence="7" key="2">
    <citation type="submission" date="2020-09" db="EMBL/GenBank/DDBJ databases">
        <authorList>
            <person name="Kikuchi T."/>
        </authorList>
    </citation>
    <scope>NUCLEOTIDE SEQUENCE</scope>
    <source>
        <strain evidence="7">Ka4C1</strain>
    </source>
</reference>
<feature type="compositionally biased region" description="Polar residues" evidence="5">
    <location>
        <begin position="11"/>
        <end position="28"/>
    </location>
</feature>
<dbReference type="PROSITE" id="PS01360">
    <property type="entry name" value="ZF_MYND_1"/>
    <property type="match status" value="1"/>
</dbReference>
<feature type="compositionally biased region" description="Pro residues" evidence="5">
    <location>
        <begin position="571"/>
        <end position="581"/>
    </location>
</feature>
<evidence type="ECO:0000313" key="10">
    <source>
        <dbReference type="WBParaSite" id="BXY_1670400.1"/>
    </source>
</evidence>
<gene>
    <name evidence="7" type="ORF">BXYJ_LOCUS6340</name>
</gene>
<evidence type="ECO:0000256" key="3">
    <source>
        <dbReference type="ARBA" id="ARBA00022833"/>
    </source>
</evidence>
<dbReference type="EMBL" id="CAJFDI010000003">
    <property type="protein sequence ID" value="CAD5220761.1"/>
    <property type="molecule type" value="Genomic_DNA"/>
</dbReference>
<dbReference type="WBParaSite" id="BXY_1670400.1">
    <property type="protein sequence ID" value="BXY_1670400.1"/>
    <property type="gene ID" value="BXY_1670400"/>
</dbReference>
<dbReference type="PANTHER" id="PTHR12197:SF241">
    <property type="entry name" value="MYND-TYPE DOMAIN-CONTAINING PROTEIN"/>
    <property type="match status" value="1"/>
</dbReference>
<evidence type="ECO:0000313" key="9">
    <source>
        <dbReference type="Proteomes" id="UP000659654"/>
    </source>
</evidence>
<dbReference type="SMR" id="A0A1I7SUI2"/>
<organism evidence="8 10">
    <name type="scientific">Bursaphelenchus xylophilus</name>
    <name type="common">Pinewood nematode worm</name>
    <name type="synonym">Aphelenchoides xylophilus</name>
    <dbReference type="NCBI Taxonomy" id="6326"/>
    <lineage>
        <taxon>Eukaryota</taxon>
        <taxon>Metazoa</taxon>
        <taxon>Ecdysozoa</taxon>
        <taxon>Nematoda</taxon>
        <taxon>Chromadorea</taxon>
        <taxon>Rhabditida</taxon>
        <taxon>Tylenchina</taxon>
        <taxon>Tylenchomorpha</taxon>
        <taxon>Aphelenchoidea</taxon>
        <taxon>Aphelenchoididae</taxon>
        <taxon>Bursaphelenchus</taxon>
    </lineage>
</organism>
<dbReference type="Pfam" id="PF01753">
    <property type="entry name" value="zf-MYND"/>
    <property type="match status" value="1"/>
</dbReference>
<name>A0A1I7SUI2_BURXY</name>
<evidence type="ECO:0000313" key="7">
    <source>
        <dbReference type="EMBL" id="CAD5220761.1"/>
    </source>
</evidence>
<dbReference type="InterPro" id="IPR050869">
    <property type="entry name" value="H3K4_H4K5_MeTrfase"/>
</dbReference>
<feature type="region of interest" description="Disordered" evidence="5">
    <location>
        <begin position="551"/>
        <end position="581"/>
    </location>
</feature>
<keyword evidence="9" id="KW-1185">Reference proteome</keyword>
<keyword evidence="3" id="KW-0862">Zinc</keyword>
<dbReference type="eggNOG" id="KOG2084">
    <property type="taxonomic scope" value="Eukaryota"/>
</dbReference>
<dbReference type="PANTHER" id="PTHR12197">
    <property type="entry name" value="HISTONE-LYSINE N-METHYLTRANSFERASE SMYD"/>
    <property type="match status" value="1"/>
</dbReference>
<evidence type="ECO:0000256" key="4">
    <source>
        <dbReference type="PROSITE-ProRule" id="PRU00134"/>
    </source>
</evidence>
<keyword evidence="1" id="KW-0479">Metal-binding</keyword>
<dbReference type="GO" id="GO:0005634">
    <property type="term" value="C:nucleus"/>
    <property type="evidence" value="ECO:0007669"/>
    <property type="project" value="TreeGrafter"/>
</dbReference>
<feature type="domain" description="MYND-type" evidence="6">
    <location>
        <begin position="95"/>
        <end position="133"/>
    </location>
</feature>
<keyword evidence="2 4" id="KW-0863">Zinc-finger</keyword>
<dbReference type="Gene3D" id="1.10.220.160">
    <property type="match status" value="1"/>
</dbReference>
<sequence length="581" mass="68251">MGKNKKKRNQNETPISSVETKVPSNGSNVVKDEPTVTNNKDTGEEKRKKVLNEIERRKKQIEDATKPIPKEAQYPRITFYPFAYALSEKFLDKACWYCLQLNVQLSYCTNCKVARFCSEKCEELAKKDHQPECRGYKKSKNKDYPNIEVRLLGRICSRYNMIKKGEDKAKDFYLERTSKRSVMEIWAHEQDFAEHQDYTTQFMEIYDKLIRFYHKDDLPSKKDVFKLHCRDFINRHAICDKNYENEIGKGLYLDLCAYDHSCKPDTVFFSDGFKSILAGLHKTKDISDPNKSFYSYIDLLGTFDQRQKQLRDTWFFECKCERCLDPKDHILTSIKCQFCANRDVESTIIVQGALAPRKEGRLVCPNCDIIQEPFHIMECNYTIRDIGLFLDNMDQIPEHEITAHFELFKQKGVYCLPKQNVYRARLLLQYASRISTNDEEKAMLMWSVEDCLRHCFPQNHPGLSYFLKDLAFYCKQAGFFKDSVKYYVECLQGLERIFVTHPLIQEIRDLLPGIQKRMIMEEQKGKTKILSNLDFEFDESDQEMPELIECKVSNGSSKERAQHRRSHRAPTPLPPEPVEEE</sequence>
<evidence type="ECO:0000313" key="8">
    <source>
        <dbReference type="Proteomes" id="UP000095284"/>
    </source>
</evidence>
<evidence type="ECO:0000256" key="1">
    <source>
        <dbReference type="ARBA" id="ARBA00022723"/>
    </source>
</evidence>
<evidence type="ECO:0000256" key="5">
    <source>
        <dbReference type="SAM" id="MobiDB-lite"/>
    </source>
</evidence>